<gene>
    <name evidence="1" type="ORF">UFOVP655_79</name>
</gene>
<protein>
    <submittedName>
        <fullName evidence="1">Uncharacterized protein</fullName>
    </submittedName>
</protein>
<proteinExistence type="predicted"/>
<evidence type="ECO:0000313" key="1">
    <source>
        <dbReference type="EMBL" id="CAB4156618.1"/>
    </source>
</evidence>
<reference evidence="1" key="1">
    <citation type="submission" date="2020-04" db="EMBL/GenBank/DDBJ databases">
        <authorList>
            <person name="Chiriac C."/>
            <person name="Salcher M."/>
            <person name="Ghai R."/>
            <person name="Kavagutti S V."/>
        </authorList>
    </citation>
    <scope>NUCLEOTIDE SEQUENCE</scope>
</reference>
<accession>A0A6J5NIB0</accession>
<dbReference type="Pfam" id="PF12691">
    <property type="entry name" value="Phage_tail_terminator_6"/>
    <property type="match status" value="1"/>
</dbReference>
<name>A0A6J5NIB0_9CAUD</name>
<organism evidence="1">
    <name type="scientific">uncultured Caudovirales phage</name>
    <dbReference type="NCBI Taxonomy" id="2100421"/>
    <lineage>
        <taxon>Viruses</taxon>
        <taxon>Duplodnaviria</taxon>
        <taxon>Heunggongvirae</taxon>
        <taxon>Uroviricota</taxon>
        <taxon>Caudoviricetes</taxon>
        <taxon>Peduoviridae</taxon>
        <taxon>Maltschvirus</taxon>
        <taxon>Maltschvirus maltsch</taxon>
    </lineage>
</organism>
<dbReference type="EMBL" id="LR796637">
    <property type="protein sequence ID" value="CAB4156618.1"/>
    <property type="molecule type" value="Genomic_DNA"/>
</dbReference>
<dbReference type="InterPro" id="IPR024411">
    <property type="entry name" value="Tail_terminator_phage"/>
</dbReference>
<sequence>MATILESIGDYLVTNSHGTLGTNLFLATMPESPDVCTTVYENAGSPPAFTMGSGGIVVDYPMLQIICRAGRDDYPVARDEIESIRNLLASVTDATISGVRILRIEPMGSVNPLGIDPKQRPLLSVNFRCLVAK</sequence>